<dbReference type="AlphaFoldDB" id="A0A2P2P3J5"/>
<reference evidence="1" key="1">
    <citation type="submission" date="2018-02" db="EMBL/GenBank/DDBJ databases">
        <title>Rhizophora mucronata_Transcriptome.</title>
        <authorList>
            <person name="Meera S.P."/>
            <person name="Sreeshan A."/>
            <person name="Augustine A."/>
        </authorList>
    </citation>
    <scope>NUCLEOTIDE SEQUENCE</scope>
    <source>
        <tissue evidence="1">Leaf</tissue>
    </source>
</reference>
<protein>
    <submittedName>
        <fullName evidence="1">Uncharacterized protein</fullName>
    </submittedName>
</protein>
<evidence type="ECO:0000313" key="1">
    <source>
        <dbReference type="EMBL" id="MBX49290.1"/>
    </source>
</evidence>
<dbReference type="EMBL" id="GGEC01068806">
    <property type="protein sequence ID" value="MBX49290.1"/>
    <property type="molecule type" value="Transcribed_RNA"/>
</dbReference>
<accession>A0A2P2P3J5</accession>
<name>A0A2P2P3J5_RHIMU</name>
<proteinExistence type="predicted"/>
<organism evidence="1">
    <name type="scientific">Rhizophora mucronata</name>
    <name type="common">Asiatic mangrove</name>
    <dbReference type="NCBI Taxonomy" id="61149"/>
    <lineage>
        <taxon>Eukaryota</taxon>
        <taxon>Viridiplantae</taxon>
        <taxon>Streptophyta</taxon>
        <taxon>Embryophyta</taxon>
        <taxon>Tracheophyta</taxon>
        <taxon>Spermatophyta</taxon>
        <taxon>Magnoliopsida</taxon>
        <taxon>eudicotyledons</taxon>
        <taxon>Gunneridae</taxon>
        <taxon>Pentapetalae</taxon>
        <taxon>rosids</taxon>
        <taxon>fabids</taxon>
        <taxon>Malpighiales</taxon>
        <taxon>Rhizophoraceae</taxon>
        <taxon>Rhizophora</taxon>
    </lineage>
</organism>
<sequence length="56" mass="6367">MSLAVYSMTYHIVSHLLCNGKDTLFGTKRSQWLQISAFRIPLYPASTPYIIETCSI</sequence>